<sequence length="190" mass="21863">MKEASQAFNGIIYAQQRLSGVLGHLATALTLSTGSNDEINKLTHRLCTKFSECLEEVKNGLEEISYSDDSTLGDYFELYTRYLEAEKEMLFRRTCLLVAYENSNKALDKAKPNKREAAEEAKLSAEKAFEECTDIARQEMKFFHRQRAAIFQDRLVRFTEEQVRCRKDLCTALAKYLTNLKEFQAPCSEE</sequence>
<protein>
    <submittedName>
        <fullName evidence="3">Sorting nexin-32-like</fullName>
    </submittedName>
</protein>
<dbReference type="SUPFAM" id="SSF103657">
    <property type="entry name" value="BAR/IMD domain-like"/>
    <property type="match status" value="1"/>
</dbReference>
<dbReference type="InterPro" id="IPR027267">
    <property type="entry name" value="AH/BAR_dom_sf"/>
</dbReference>
<proteinExistence type="predicted"/>
<organism evidence="2 3">
    <name type="scientific">Limulus polyphemus</name>
    <name type="common">Atlantic horseshoe crab</name>
    <dbReference type="NCBI Taxonomy" id="6850"/>
    <lineage>
        <taxon>Eukaryota</taxon>
        <taxon>Metazoa</taxon>
        <taxon>Ecdysozoa</taxon>
        <taxon>Arthropoda</taxon>
        <taxon>Chelicerata</taxon>
        <taxon>Merostomata</taxon>
        <taxon>Xiphosura</taxon>
        <taxon>Limulidae</taxon>
        <taxon>Limulus</taxon>
    </lineage>
</organism>
<evidence type="ECO:0000313" key="2">
    <source>
        <dbReference type="Proteomes" id="UP000694941"/>
    </source>
</evidence>
<dbReference type="Pfam" id="PF09325">
    <property type="entry name" value="Vps5"/>
    <property type="match status" value="1"/>
</dbReference>
<dbReference type="GeneID" id="106465451"/>
<dbReference type="PANTHER" id="PTHR45850">
    <property type="entry name" value="SORTING NEXIN FAMILY MEMBER"/>
    <property type="match status" value="1"/>
</dbReference>
<evidence type="ECO:0000313" key="3">
    <source>
        <dbReference type="RefSeq" id="XP_022249068.1"/>
    </source>
</evidence>
<dbReference type="InterPro" id="IPR015404">
    <property type="entry name" value="Vps5_C"/>
</dbReference>
<accession>A0ABM1SZL2</accession>
<dbReference type="Gene3D" id="1.20.1270.60">
    <property type="entry name" value="Arfaptin homology (AH) domain/BAR domain"/>
    <property type="match status" value="1"/>
</dbReference>
<feature type="domain" description="Sorting nexin/Vps5-like C-terminal" evidence="1">
    <location>
        <begin position="3"/>
        <end position="127"/>
    </location>
</feature>
<name>A0ABM1SZL2_LIMPO</name>
<dbReference type="PANTHER" id="PTHR45850:SF2">
    <property type="entry name" value="SORTING NEXIN-5-LIKE"/>
    <property type="match status" value="1"/>
</dbReference>
<dbReference type="Proteomes" id="UP000694941">
    <property type="component" value="Unplaced"/>
</dbReference>
<keyword evidence="2" id="KW-1185">Reference proteome</keyword>
<reference evidence="3" key="1">
    <citation type="submission" date="2025-08" db="UniProtKB">
        <authorList>
            <consortium name="RefSeq"/>
        </authorList>
    </citation>
    <scope>IDENTIFICATION</scope>
    <source>
        <tissue evidence="3">Muscle</tissue>
    </source>
</reference>
<gene>
    <name evidence="3" type="primary">LOC106465451</name>
</gene>
<dbReference type="RefSeq" id="XP_022249068.1">
    <property type="nucleotide sequence ID" value="XM_022393360.1"/>
</dbReference>
<evidence type="ECO:0000259" key="1">
    <source>
        <dbReference type="Pfam" id="PF09325"/>
    </source>
</evidence>